<evidence type="ECO:0000313" key="2">
    <source>
        <dbReference type="Proteomes" id="UP000601435"/>
    </source>
</evidence>
<dbReference type="Proteomes" id="UP000601435">
    <property type="component" value="Unassembled WGS sequence"/>
</dbReference>
<reference evidence="1" key="1">
    <citation type="submission" date="2021-02" db="EMBL/GenBank/DDBJ databases">
        <authorList>
            <person name="Dougan E. K."/>
            <person name="Rhodes N."/>
            <person name="Thang M."/>
            <person name="Chan C."/>
        </authorList>
    </citation>
    <scope>NUCLEOTIDE SEQUENCE</scope>
</reference>
<name>A0A813AAJ0_9DINO</name>
<dbReference type="AlphaFoldDB" id="A0A813AAJ0"/>
<comment type="caution">
    <text evidence="1">The sequence shown here is derived from an EMBL/GenBank/DDBJ whole genome shotgun (WGS) entry which is preliminary data.</text>
</comment>
<dbReference type="OrthoDB" id="410500at2759"/>
<evidence type="ECO:0000313" key="1">
    <source>
        <dbReference type="EMBL" id="CAE7862138.1"/>
    </source>
</evidence>
<keyword evidence="2" id="KW-1185">Reference proteome</keyword>
<gene>
    <name evidence="1" type="primary">pfh1</name>
    <name evidence="1" type="ORF">SNEC2469_LOCUS27345</name>
</gene>
<sequence>MLPLAIGMPVALAHHIDRSKKFLLKGRLGHVHAWEWQENEQQPSIVYVKFEDADWKLEGANEPGLYPVLPNSRTWKLDKGRKHAVLKVSRKQIPLTPAFAITAHASQGKTLKAVMLDLNVDSKIHAAYGTVVASRVRDRSDVLILRPFPLWLFQRGATEGPSLLLSKLRGEHIDWQAMHDARWPKARCQSCKELKSWDVFAFAQWEMVRANRGGQCLACQRGSIGIKGPLKRSINATATLAKSVACSRCHFTKIEEAFPRAQLAQKDANTKRQCCACRLGATQLNCAICGSRKPAKDFSPTMRTMPDDTLACIACQQQLSGKAKRLRTGWFFCRGCKESFPNRAAGNDEGKHCLNCSIRGTRQTGWQTCRNRKCGNRFQATEQALCPDCRPRQRPPRPRKTNKM</sequence>
<dbReference type="SUPFAM" id="SSF48695">
    <property type="entry name" value="Multiheme cytochromes"/>
    <property type="match status" value="1"/>
</dbReference>
<dbReference type="InterPro" id="IPR027417">
    <property type="entry name" value="P-loop_NTPase"/>
</dbReference>
<accession>A0A813AAJ0</accession>
<dbReference type="EMBL" id="CAJNJA010057428">
    <property type="protein sequence ID" value="CAE7862138.1"/>
    <property type="molecule type" value="Genomic_DNA"/>
</dbReference>
<protein>
    <submittedName>
        <fullName evidence="1">Pfh1 protein</fullName>
    </submittedName>
</protein>
<organism evidence="1 2">
    <name type="scientific">Symbiodinium necroappetens</name>
    <dbReference type="NCBI Taxonomy" id="1628268"/>
    <lineage>
        <taxon>Eukaryota</taxon>
        <taxon>Sar</taxon>
        <taxon>Alveolata</taxon>
        <taxon>Dinophyceae</taxon>
        <taxon>Suessiales</taxon>
        <taxon>Symbiodiniaceae</taxon>
        <taxon>Symbiodinium</taxon>
    </lineage>
</organism>
<dbReference type="SUPFAM" id="SSF52540">
    <property type="entry name" value="P-loop containing nucleoside triphosphate hydrolases"/>
    <property type="match status" value="1"/>
</dbReference>
<dbReference type="InterPro" id="IPR036280">
    <property type="entry name" value="Multihaem_cyt_sf"/>
</dbReference>
<proteinExistence type="predicted"/>